<comment type="caution">
    <text evidence="4">The sequence shown here is derived from an EMBL/GenBank/DDBJ whole genome shotgun (WGS) entry which is preliminary data.</text>
</comment>
<reference evidence="4 5" key="1">
    <citation type="submission" date="2019-03" db="EMBL/GenBank/DDBJ databases">
        <title>Genomic Encyclopedia of Archaeal and Bacterial Type Strains, Phase II (KMG-II): from individual species to whole genera.</title>
        <authorList>
            <person name="Goeker M."/>
        </authorList>
    </citation>
    <scope>NUCLEOTIDE SEQUENCE [LARGE SCALE GENOMIC DNA]</scope>
    <source>
        <strain evidence="4 5">RL-C</strain>
    </source>
</reference>
<evidence type="ECO:0000313" key="5">
    <source>
        <dbReference type="Proteomes" id="UP000294830"/>
    </source>
</evidence>
<dbReference type="GO" id="GO:0046872">
    <property type="term" value="F:metal ion binding"/>
    <property type="evidence" value="ECO:0007669"/>
    <property type="project" value="UniProtKB-KW"/>
</dbReference>
<name>A0A4R2ECM9_9BACT</name>
<feature type="domain" description="NodB homology" evidence="3">
    <location>
        <begin position="25"/>
        <end position="200"/>
    </location>
</feature>
<dbReference type="InterPro" id="IPR011330">
    <property type="entry name" value="Glyco_hydro/deAcase_b/a-brl"/>
</dbReference>
<accession>A0A4R2ECM9</accession>
<dbReference type="AlphaFoldDB" id="A0A4R2ECM9"/>
<dbReference type="GO" id="GO:0016810">
    <property type="term" value="F:hydrolase activity, acting on carbon-nitrogen (but not peptide) bonds"/>
    <property type="evidence" value="ECO:0007669"/>
    <property type="project" value="InterPro"/>
</dbReference>
<keyword evidence="1" id="KW-0479">Metal-binding</keyword>
<evidence type="ECO:0000313" key="4">
    <source>
        <dbReference type="EMBL" id="TCN61679.1"/>
    </source>
</evidence>
<evidence type="ECO:0000256" key="1">
    <source>
        <dbReference type="ARBA" id="ARBA00022723"/>
    </source>
</evidence>
<dbReference type="SUPFAM" id="SSF88713">
    <property type="entry name" value="Glycoside hydrolase/deacetylase"/>
    <property type="match status" value="1"/>
</dbReference>
<dbReference type="Pfam" id="PF01522">
    <property type="entry name" value="Polysacc_deac_1"/>
    <property type="match status" value="1"/>
</dbReference>
<dbReference type="EMBL" id="SLWB01000023">
    <property type="protein sequence ID" value="TCN61679.1"/>
    <property type="molecule type" value="Genomic_DNA"/>
</dbReference>
<proteinExistence type="predicted"/>
<evidence type="ECO:0000259" key="3">
    <source>
        <dbReference type="PROSITE" id="PS51677"/>
    </source>
</evidence>
<dbReference type="InterPro" id="IPR050248">
    <property type="entry name" value="Polysacc_deacetylase_ArnD"/>
</dbReference>
<dbReference type="InterPro" id="IPR002509">
    <property type="entry name" value="NODB_dom"/>
</dbReference>
<evidence type="ECO:0000256" key="2">
    <source>
        <dbReference type="ARBA" id="ARBA00022801"/>
    </source>
</evidence>
<organism evidence="4 5">
    <name type="scientific">Acetobacteroides hydrogenigenes</name>
    <dbReference type="NCBI Taxonomy" id="979970"/>
    <lineage>
        <taxon>Bacteria</taxon>
        <taxon>Pseudomonadati</taxon>
        <taxon>Bacteroidota</taxon>
        <taxon>Bacteroidia</taxon>
        <taxon>Bacteroidales</taxon>
        <taxon>Rikenellaceae</taxon>
        <taxon>Acetobacteroides</taxon>
    </lineage>
</organism>
<sequence length="204" mass="23819">MYFRPPKFITKLFPGFIWSFPEETDSVFLTFDDGPNPEVTPWVLEQLRKYNAKATFFCLGKNVEMYPETFKMILDEGHAVGNHTYSHQKGWSMSVGGYIQDVDLADTFIHSTLLRPPYGRIKPSQAKVLAERYKIIMWDTLSRDYSRTLSRRGCVNNVIKVLRPGAIIVFHDSFKAEKNLRYALPRVLDYIQNVKGYRMRSIEY</sequence>
<dbReference type="Proteomes" id="UP000294830">
    <property type="component" value="Unassembled WGS sequence"/>
</dbReference>
<keyword evidence="5" id="KW-1185">Reference proteome</keyword>
<protein>
    <submittedName>
        <fullName evidence="4">Peptidoglycan/xylan/chitin deacetylase (PgdA/CDA1 family)</fullName>
    </submittedName>
</protein>
<dbReference type="GO" id="GO:0016020">
    <property type="term" value="C:membrane"/>
    <property type="evidence" value="ECO:0007669"/>
    <property type="project" value="TreeGrafter"/>
</dbReference>
<dbReference type="PROSITE" id="PS51677">
    <property type="entry name" value="NODB"/>
    <property type="match status" value="1"/>
</dbReference>
<gene>
    <name evidence="4" type="ORF">CLV25_12310</name>
</gene>
<dbReference type="Gene3D" id="3.20.20.370">
    <property type="entry name" value="Glycoside hydrolase/deacetylase"/>
    <property type="match status" value="1"/>
</dbReference>
<dbReference type="GO" id="GO:0005975">
    <property type="term" value="P:carbohydrate metabolic process"/>
    <property type="evidence" value="ECO:0007669"/>
    <property type="project" value="InterPro"/>
</dbReference>
<dbReference type="CDD" id="cd10917">
    <property type="entry name" value="CE4_NodB_like_6s_7s"/>
    <property type="match status" value="1"/>
</dbReference>
<dbReference type="PANTHER" id="PTHR10587:SF133">
    <property type="entry name" value="CHITIN DEACETYLASE 1-RELATED"/>
    <property type="match status" value="1"/>
</dbReference>
<dbReference type="OrthoDB" id="9812065at2"/>
<dbReference type="PANTHER" id="PTHR10587">
    <property type="entry name" value="GLYCOSYL TRANSFERASE-RELATED"/>
    <property type="match status" value="1"/>
</dbReference>
<dbReference type="RefSeq" id="WP_131840573.1">
    <property type="nucleotide sequence ID" value="NZ_SLWB01000023.1"/>
</dbReference>
<keyword evidence="2" id="KW-0378">Hydrolase</keyword>